<keyword evidence="3" id="KW-1185">Reference proteome</keyword>
<dbReference type="OrthoDB" id="2518327at2759"/>
<evidence type="ECO:0000313" key="2">
    <source>
        <dbReference type="EMBL" id="PLW16253.1"/>
    </source>
</evidence>
<keyword evidence="1" id="KW-0732">Signal</keyword>
<sequence>MQAALLTLILFTAVTVNVAAVGETWNCALYSGSPIGFTCDERPDIICTEGCTSFVTASVCTSAKYPKKPVTTELCTSGFGRDTATAKACINGQGNFHCTGKISGTGVCHGCVRPDDIIWPN</sequence>
<gene>
    <name evidence="2" type="ORF">PCANC_16858</name>
</gene>
<feature type="signal peptide" evidence="1">
    <location>
        <begin position="1"/>
        <end position="20"/>
    </location>
</feature>
<name>A0A2N5SSN3_9BASI</name>
<evidence type="ECO:0000313" key="3">
    <source>
        <dbReference type="Proteomes" id="UP000235388"/>
    </source>
</evidence>
<evidence type="ECO:0000256" key="1">
    <source>
        <dbReference type="SAM" id="SignalP"/>
    </source>
</evidence>
<accession>A0A2N5SSN3</accession>
<reference evidence="2 3" key="1">
    <citation type="submission" date="2017-11" db="EMBL/GenBank/DDBJ databases">
        <title>De novo assembly and phasing of dikaryotic genomes from two isolates of Puccinia coronata f. sp. avenae, the causal agent of oat crown rust.</title>
        <authorList>
            <person name="Miller M.E."/>
            <person name="Zhang Y."/>
            <person name="Omidvar V."/>
            <person name="Sperschneider J."/>
            <person name="Schwessinger B."/>
            <person name="Raley C."/>
            <person name="Palmer J.M."/>
            <person name="Garnica D."/>
            <person name="Upadhyaya N."/>
            <person name="Rathjen J."/>
            <person name="Taylor J.M."/>
            <person name="Park R.F."/>
            <person name="Dodds P.N."/>
            <person name="Hirsch C.D."/>
            <person name="Kianian S.F."/>
            <person name="Figueroa M."/>
        </authorList>
    </citation>
    <scope>NUCLEOTIDE SEQUENCE [LARGE SCALE GENOMIC DNA]</scope>
    <source>
        <strain evidence="2">12NC29</strain>
    </source>
</reference>
<dbReference type="AlphaFoldDB" id="A0A2N5SSN3"/>
<proteinExistence type="predicted"/>
<dbReference type="Proteomes" id="UP000235388">
    <property type="component" value="Unassembled WGS sequence"/>
</dbReference>
<organism evidence="2 3">
    <name type="scientific">Puccinia coronata f. sp. avenae</name>
    <dbReference type="NCBI Taxonomy" id="200324"/>
    <lineage>
        <taxon>Eukaryota</taxon>
        <taxon>Fungi</taxon>
        <taxon>Dikarya</taxon>
        <taxon>Basidiomycota</taxon>
        <taxon>Pucciniomycotina</taxon>
        <taxon>Pucciniomycetes</taxon>
        <taxon>Pucciniales</taxon>
        <taxon>Pucciniaceae</taxon>
        <taxon>Puccinia</taxon>
    </lineage>
</organism>
<feature type="chain" id="PRO_5014633155" description="Secreted protein" evidence="1">
    <location>
        <begin position="21"/>
        <end position="121"/>
    </location>
</feature>
<evidence type="ECO:0008006" key="4">
    <source>
        <dbReference type="Google" id="ProtNLM"/>
    </source>
</evidence>
<protein>
    <recommendedName>
        <fullName evidence="4">Secreted protein</fullName>
    </recommendedName>
</protein>
<comment type="caution">
    <text evidence="2">The sequence shown here is derived from an EMBL/GenBank/DDBJ whole genome shotgun (WGS) entry which is preliminary data.</text>
</comment>
<dbReference type="EMBL" id="PGCJ01000875">
    <property type="protein sequence ID" value="PLW16253.1"/>
    <property type="molecule type" value="Genomic_DNA"/>
</dbReference>